<dbReference type="InterPro" id="IPR001680">
    <property type="entry name" value="WD40_rpt"/>
</dbReference>
<evidence type="ECO:0000313" key="6">
    <source>
        <dbReference type="Proteomes" id="UP000717585"/>
    </source>
</evidence>
<dbReference type="OrthoDB" id="445052at2759"/>
<dbReference type="PANTHER" id="PTHR12442">
    <property type="entry name" value="DYNEIN INTERMEDIATE CHAIN"/>
    <property type="match status" value="1"/>
</dbReference>
<evidence type="ECO:0000313" key="5">
    <source>
        <dbReference type="EMBL" id="KAG9395655.1"/>
    </source>
</evidence>
<dbReference type="EMBL" id="JAHDYR010000009">
    <property type="protein sequence ID" value="KAG9395655.1"/>
    <property type="molecule type" value="Genomic_DNA"/>
</dbReference>
<dbReference type="InterPro" id="IPR015943">
    <property type="entry name" value="WD40/YVTN_repeat-like_dom_sf"/>
</dbReference>
<comment type="caution">
    <text evidence="5">The sequence shown here is derived from an EMBL/GenBank/DDBJ whole genome shotgun (WGS) entry which is preliminary data.</text>
</comment>
<dbReference type="SUPFAM" id="SSF50978">
    <property type="entry name" value="WD40 repeat-like"/>
    <property type="match status" value="1"/>
</dbReference>
<dbReference type="Gene3D" id="2.130.10.10">
    <property type="entry name" value="YVTN repeat-like/Quinoprotein amine dehydrogenase"/>
    <property type="match status" value="2"/>
</dbReference>
<organism evidence="5 6">
    <name type="scientific">Carpediemonas membranifera</name>
    <dbReference type="NCBI Taxonomy" id="201153"/>
    <lineage>
        <taxon>Eukaryota</taxon>
        <taxon>Metamonada</taxon>
        <taxon>Carpediemonas-like organisms</taxon>
        <taxon>Carpediemonas</taxon>
    </lineage>
</organism>
<evidence type="ECO:0000256" key="3">
    <source>
        <dbReference type="ARBA" id="ARBA00022574"/>
    </source>
</evidence>
<evidence type="ECO:0000256" key="1">
    <source>
        <dbReference type="ARBA" id="ARBA00004496"/>
    </source>
</evidence>
<dbReference type="InterPro" id="IPR036322">
    <property type="entry name" value="WD40_repeat_dom_sf"/>
</dbReference>
<keyword evidence="6" id="KW-1185">Reference proteome</keyword>
<evidence type="ECO:0000256" key="4">
    <source>
        <dbReference type="ARBA" id="ARBA00022737"/>
    </source>
</evidence>
<evidence type="ECO:0000256" key="2">
    <source>
        <dbReference type="ARBA" id="ARBA00022490"/>
    </source>
</evidence>
<protein>
    <submittedName>
        <fullName evidence="5">Uncharacterized protein</fullName>
    </submittedName>
</protein>
<dbReference type="GO" id="GO:0042073">
    <property type="term" value="P:intraciliary transport"/>
    <property type="evidence" value="ECO:0007669"/>
    <property type="project" value="TreeGrafter"/>
</dbReference>
<dbReference type="InterPro" id="IPR050687">
    <property type="entry name" value="Dynein_IC"/>
</dbReference>
<name>A0A8J6B098_9EUKA</name>
<dbReference type="GO" id="GO:0045504">
    <property type="term" value="F:dynein heavy chain binding"/>
    <property type="evidence" value="ECO:0007669"/>
    <property type="project" value="TreeGrafter"/>
</dbReference>
<gene>
    <name evidence="5" type="ORF">J8273_2859</name>
</gene>
<dbReference type="GO" id="GO:0005868">
    <property type="term" value="C:cytoplasmic dynein complex"/>
    <property type="evidence" value="ECO:0007669"/>
    <property type="project" value="TreeGrafter"/>
</dbReference>
<keyword evidence="3" id="KW-0853">WD repeat</keyword>
<dbReference type="SMART" id="SM00320">
    <property type="entry name" value="WD40"/>
    <property type="match status" value="4"/>
</dbReference>
<dbReference type="Proteomes" id="UP000717585">
    <property type="component" value="Unassembled WGS sequence"/>
</dbReference>
<proteinExistence type="predicted"/>
<dbReference type="AlphaFoldDB" id="A0A8J6B098"/>
<dbReference type="GO" id="GO:0097014">
    <property type="term" value="C:ciliary plasm"/>
    <property type="evidence" value="ECO:0007669"/>
    <property type="project" value="TreeGrafter"/>
</dbReference>
<comment type="subcellular location">
    <subcellularLocation>
        <location evidence="1">Cytoplasm</location>
    </subcellularLocation>
</comment>
<sequence>MTDLAVQAAPEFKNTCTGTKHGSDTSIATQTEDKIVLNALPPEEIDTDILSKALNVIEPLLQHMFRANIANKSLLELRTSNEAFSATQIASTMAVQVDEVSASTIQVRHAQDLLVSSINASGVFIAIAFGSTSHSTESEGRVFIVNHLKLASQTTLVHSEAIVIDTMAPVSALAFHPVRPHIIAVADSSGVVSVYDLSYQRNPERIATTEQAEFRHNSAVVAVHWVRDVAERSGFRLVSVGQDSLILHLRMSTSPPLSTPVACTTLAKDVHTRTQTLGRMFKPAAADVPALAQGTLLVGTREGAVMLVNTMLRAGAVTRIEESMTAGMRSQFVGHFAGVTVVAASPLSRQLFLTASLDETVLVRHTGLTLALAEIALDDTPYAAAWSPHRPCVFAVACESVVYIFDLTESYDTPAERIDIADSSRPSFVQFNAKYPGMLVCGTVSGRVTFVHLSNRFTQSSNKEEALKKSLEATE</sequence>
<dbReference type="GO" id="GO:0045503">
    <property type="term" value="F:dynein light chain binding"/>
    <property type="evidence" value="ECO:0007669"/>
    <property type="project" value="TreeGrafter"/>
</dbReference>
<reference evidence="5" key="1">
    <citation type="submission" date="2021-05" db="EMBL/GenBank/DDBJ databases">
        <title>A free-living protist that lacks canonical eukaryotic 1 DNA replication and segregation systems.</title>
        <authorList>
            <person name="Salas-Leiva D.E."/>
            <person name="Tromer E.C."/>
            <person name="Curtis B.A."/>
            <person name="Jerlstrom-Hultqvist J."/>
            <person name="Kolisko M."/>
            <person name="Yi Z."/>
            <person name="Salas-Leiva J.S."/>
            <person name="Gallot-Lavallee L."/>
            <person name="Kops G.J.P.L."/>
            <person name="Archibald J.M."/>
            <person name="Simpson A.G.B."/>
            <person name="Roger A.J."/>
        </authorList>
    </citation>
    <scope>NUCLEOTIDE SEQUENCE</scope>
    <source>
        <strain evidence="5">BICM</strain>
    </source>
</reference>
<accession>A0A8J6B098</accession>
<keyword evidence="2" id="KW-0963">Cytoplasm</keyword>
<dbReference type="PANTHER" id="PTHR12442:SF26">
    <property type="entry name" value="CYTOPLASMIC DYNEIN 2 INTERMEDIATE CHAIN 2"/>
    <property type="match status" value="1"/>
</dbReference>
<keyword evidence="4" id="KW-0677">Repeat</keyword>